<dbReference type="GeneID" id="28997839"/>
<protein>
    <submittedName>
        <fullName evidence="2">Uncharacterized protein</fullName>
    </submittedName>
</protein>
<sequence>MRIDQSIQYENRDQLSRPSPSCIHYGCSLFMICSDVGLFGEAYIREQKQRFCSFLIISSNNLVVFSSDYSVIDFRTHPTKTQSGPRLANSFRKADVVSLLTAFNMLAIHTCRRFSSKISVCNQFTESPKVFSRLRTGNSVVIVIIDFVFALVVADVTRSVVVIANTTDDKLLLLMPLIYWLLTIWGTLNALDLGRRHLSFTGPQIVTYFQAWNNYIWSLRIHYY</sequence>
<keyword evidence="1" id="KW-0472">Membrane</keyword>
<keyword evidence="1" id="KW-1133">Transmembrane helix</keyword>
<evidence type="ECO:0000313" key="3">
    <source>
        <dbReference type="Proteomes" id="UP000077315"/>
    </source>
</evidence>
<keyword evidence="1" id="KW-0812">Transmembrane</keyword>
<evidence type="ECO:0000256" key="1">
    <source>
        <dbReference type="SAM" id="Phobius"/>
    </source>
</evidence>
<dbReference type="VEuPathDB" id="FungiDB:PHYBLDRAFT_173065"/>
<organism evidence="2 3">
    <name type="scientific">Phycomyces blakesleeanus (strain ATCC 8743b / DSM 1359 / FGSC 10004 / NBRC 33097 / NRRL 1555)</name>
    <dbReference type="NCBI Taxonomy" id="763407"/>
    <lineage>
        <taxon>Eukaryota</taxon>
        <taxon>Fungi</taxon>
        <taxon>Fungi incertae sedis</taxon>
        <taxon>Mucoromycota</taxon>
        <taxon>Mucoromycotina</taxon>
        <taxon>Mucoromycetes</taxon>
        <taxon>Mucorales</taxon>
        <taxon>Phycomycetaceae</taxon>
        <taxon>Phycomyces</taxon>
    </lineage>
</organism>
<accession>A0A167KQG3</accession>
<name>A0A167KQG3_PHYB8</name>
<evidence type="ECO:0000313" key="2">
    <source>
        <dbReference type="EMBL" id="OAD68646.1"/>
    </source>
</evidence>
<dbReference type="Proteomes" id="UP000077315">
    <property type="component" value="Unassembled WGS sequence"/>
</dbReference>
<dbReference type="RefSeq" id="XP_018286686.1">
    <property type="nucleotide sequence ID" value="XM_018436933.1"/>
</dbReference>
<dbReference type="InParanoid" id="A0A167KQG3"/>
<keyword evidence="3" id="KW-1185">Reference proteome</keyword>
<gene>
    <name evidence="2" type="ORF">PHYBLDRAFT_173065</name>
</gene>
<dbReference type="AlphaFoldDB" id="A0A167KQG3"/>
<reference evidence="3" key="1">
    <citation type="submission" date="2015-06" db="EMBL/GenBank/DDBJ databases">
        <title>Expansion of signal transduction pathways in fungi by whole-genome duplication.</title>
        <authorList>
            <consortium name="DOE Joint Genome Institute"/>
            <person name="Corrochano L.M."/>
            <person name="Kuo A."/>
            <person name="Marcet-Houben M."/>
            <person name="Polaino S."/>
            <person name="Salamov A."/>
            <person name="Villalobos J.M."/>
            <person name="Alvarez M.I."/>
            <person name="Avalos J."/>
            <person name="Benito E.P."/>
            <person name="Benoit I."/>
            <person name="Burger G."/>
            <person name="Camino L.P."/>
            <person name="Canovas D."/>
            <person name="Cerda-Olmedo E."/>
            <person name="Cheng J.-F."/>
            <person name="Dominguez A."/>
            <person name="Elias M."/>
            <person name="Eslava A.P."/>
            <person name="Glaser F."/>
            <person name="Grimwood J."/>
            <person name="Gutierrez G."/>
            <person name="Heitman J."/>
            <person name="Henrissat B."/>
            <person name="Iturriaga E.A."/>
            <person name="Lang B.F."/>
            <person name="Lavin J.L."/>
            <person name="Lee S."/>
            <person name="Li W."/>
            <person name="Lindquist E."/>
            <person name="Lopez-Garcia S."/>
            <person name="Luque E.M."/>
            <person name="Marcos A.T."/>
            <person name="Martin J."/>
            <person name="McCluskey K."/>
            <person name="Medina H.R."/>
            <person name="Miralles-Duran A."/>
            <person name="Miyazaki A."/>
            <person name="Munoz-Torres E."/>
            <person name="Oguiza J.A."/>
            <person name="Ohm R."/>
            <person name="Olmedo M."/>
            <person name="Orejas M."/>
            <person name="Ortiz-Castellanos L."/>
            <person name="Pisabarro A.G."/>
            <person name="Rodriguez-Romero J."/>
            <person name="Ruiz-Herrera J."/>
            <person name="Ruiz-Vazquez R."/>
            <person name="Sanz C."/>
            <person name="Schackwitz W."/>
            <person name="Schmutz J."/>
            <person name="Shahriari M."/>
            <person name="Shelest E."/>
            <person name="Silva-Franco F."/>
            <person name="Soanes D."/>
            <person name="Syed K."/>
            <person name="Tagua V.G."/>
            <person name="Talbot N.J."/>
            <person name="Thon M."/>
            <person name="De vries R.P."/>
            <person name="Wiebenga A."/>
            <person name="Yadav J.S."/>
            <person name="Braun E.L."/>
            <person name="Baker S."/>
            <person name="Garre V."/>
            <person name="Horwitz B."/>
            <person name="Torres-Martinez S."/>
            <person name="Idnurm A."/>
            <person name="Herrera-Estrella A."/>
            <person name="Gabaldon T."/>
            <person name="Grigoriev I.V."/>
        </authorList>
    </citation>
    <scope>NUCLEOTIDE SEQUENCE [LARGE SCALE GENOMIC DNA]</scope>
    <source>
        <strain evidence="3">NRRL 1555(-)</strain>
    </source>
</reference>
<dbReference type="EMBL" id="KV440994">
    <property type="protein sequence ID" value="OAD68646.1"/>
    <property type="molecule type" value="Genomic_DNA"/>
</dbReference>
<feature type="transmembrane region" description="Helical" evidence="1">
    <location>
        <begin position="140"/>
        <end position="165"/>
    </location>
</feature>
<feature type="transmembrane region" description="Helical" evidence="1">
    <location>
        <begin position="171"/>
        <end position="191"/>
    </location>
</feature>
<proteinExistence type="predicted"/>